<name>A0ABR2VDE4_9PEZI</name>
<dbReference type="PANTHER" id="PTHR43544">
    <property type="entry name" value="SHORT-CHAIN DEHYDROGENASE/REDUCTASE"/>
    <property type="match status" value="1"/>
</dbReference>
<comment type="caution">
    <text evidence="2">The sequence shown here is derived from an EMBL/GenBank/DDBJ whole genome shotgun (WGS) entry which is preliminary data.</text>
</comment>
<dbReference type="EMBL" id="JARVKF010000037">
    <property type="protein sequence ID" value="KAK9424455.1"/>
    <property type="molecule type" value="Genomic_DNA"/>
</dbReference>
<dbReference type="InterPro" id="IPR002347">
    <property type="entry name" value="SDR_fam"/>
</dbReference>
<comment type="similarity">
    <text evidence="1">Belongs to the short-chain dehydrogenases/reductases (SDR) family.</text>
</comment>
<sequence>MSSTIVLITGANSGVGYATSKVLVRTSECFHIIMTGRSLERCESAKAELELEGIKGSLSVMQLDVTDEKSILKAAASVERQFGKLDVLMNNAGVGGFEPDMGTRFQICFQTNVIGPALVSEAFRPLLLKSQNPYSIFVGTGQRSLTRNAWQRHASHANIQNGGAYQISKAALNMLAVLEARDHGPDGLKVFVMSPGFVQSNLRGSSHEARTGWGQAGDPDVSGHIILDIVQGKRDGDVGSFIHKDGVYPW</sequence>
<evidence type="ECO:0000313" key="2">
    <source>
        <dbReference type="EMBL" id="KAK9424455.1"/>
    </source>
</evidence>
<evidence type="ECO:0000256" key="1">
    <source>
        <dbReference type="ARBA" id="ARBA00006484"/>
    </source>
</evidence>
<dbReference type="SUPFAM" id="SSF51735">
    <property type="entry name" value="NAD(P)-binding Rossmann-fold domains"/>
    <property type="match status" value="1"/>
</dbReference>
<evidence type="ECO:0000313" key="3">
    <source>
        <dbReference type="Proteomes" id="UP001408356"/>
    </source>
</evidence>
<proteinExistence type="inferred from homology"/>
<dbReference type="PRINTS" id="PR00081">
    <property type="entry name" value="GDHRDH"/>
</dbReference>
<gene>
    <name evidence="2" type="ORF">SUNI508_13602</name>
</gene>
<accession>A0ABR2VDE4</accession>
<dbReference type="Gene3D" id="3.40.50.720">
    <property type="entry name" value="NAD(P)-binding Rossmann-like Domain"/>
    <property type="match status" value="1"/>
</dbReference>
<dbReference type="PANTHER" id="PTHR43544:SF32">
    <property type="entry name" value="CHAIN DEHYDROGENASE, PUTATIVE (AFU_ORTHOLOGUE AFUA_5G01530)-RELATED"/>
    <property type="match status" value="1"/>
</dbReference>
<dbReference type="InterPro" id="IPR036291">
    <property type="entry name" value="NAD(P)-bd_dom_sf"/>
</dbReference>
<dbReference type="InterPro" id="IPR051468">
    <property type="entry name" value="Fungal_SecMetab_SDRs"/>
</dbReference>
<dbReference type="Pfam" id="PF00106">
    <property type="entry name" value="adh_short"/>
    <property type="match status" value="1"/>
</dbReference>
<dbReference type="Proteomes" id="UP001408356">
    <property type="component" value="Unassembled WGS sequence"/>
</dbReference>
<protein>
    <submittedName>
        <fullName evidence="2">Short chain dehydrogenase/reductase</fullName>
    </submittedName>
</protein>
<reference evidence="2 3" key="1">
    <citation type="journal article" date="2024" name="J. Plant Pathol.">
        <title>Sequence and assembly of the genome of Seiridium unicorne, isolate CBS 538.82, causal agent of cypress canker disease.</title>
        <authorList>
            <person name="Scali E."/>
            <person name="Rocca G.D."/>
            <person name="Danti R."/>
            <person name="Garbelotto M."/>
            <person name="Barberini S."/>
            <person name="Baroncelli R."/>
            <person name="Emiliani G."/>
        </authorList>
    </citation>
    <scope>NUCLEOTIDE SEQUENCE [LARGE SCALE GENOMIC DNA]</scope>
    <source>
        <strain evidence="2 3">BM-138-508</strain>
    </source>
</reference>
<keyword evidence="3" id="KW-1185">Reference proteome</keyword>
<organism evidence="2 3">
    <name type="scientific">Seiridium unicorne</name>
    <dbReference type="NCBI Taxonomy" id="138068"/>
    <lineage>
        <taxon>Eukaryota</taxon>
        <taxon>Fungi</taxon>
        <taxon>Dikarya</taxon>
        <taxon>Ascomycota</taxon>
        <taxon>Pezizomycotina</taxon>
        <taxon>Sordariomycetes</taxon>
        <taxon>Xylariomycetidae</taxon>
        <taxon>Amphisphaeriales</taxon>
        <taxon>Sporocadaceae</taxon>
        <taxon>Seiridium</taxon>
    </lineage>
</organism>